<dbReference type="AlphaFoldDB" id="A0A6I6GHE1"/>
<feature type="signal peptide" evidence="1">
    <location>
        <begin position="1"/>
        <end position="16"/>
    </location>
</feature>
<sequence length="352" mass="38941">MLFRIVFMLFFPLALAAQPITGVWRGKVQKGRTPFTTTYKLEVKVVRQGDSLTGTSYYYANAQHYYRYAIKGYLDPQDASLHWWDDVLLESKGPKTSFSAVNQQPLAMQTDFNCPGSGIMKLDGVAETKNGDGLEVHLDKMEAPLFADGWDELLANWWYGGADPDLIAAADTEQRQPKPTPPATTEPVIVQTKPAPQPQSQPQPATPVVVAAPPVAEKPQPPTPVVVAPPPIQTIQQKFDSRQRIVQTTLPLAGDSVELQFFDNAEIDGDSISLFLNGRLLFEHVRLSALPFVIKLAVQDVPADAELSMVAENLGAIPPNTSFMMAYINGQRYTARLESTEKTTAVIRFRRE</sequence>
<keyword evidence="1" id="KW-0732">Signal</keyword>
<protein>
    <submittedName>
        <fullName evidence="2">Uncharacterized protein</fullName>
    </submittedName>
</protein>
<dbReference type="Proteomes" id="UP000426027">
    <property type="component" value="Chromosome"/>
</dbReference>
<dbReference type="KEGG" id="fls:GLV81_02340"/>
<evidence type="ECO:0000313" key="2">
    <source>
        <dbReference type="EMBL" id="QGW27098.1"/>
    </source>
</evidence>
<reference evidence="2 3" key="1">
    <citation type="submission" date="2019-11" db="EMBL/GenBank/DDBJ databases">
        <authorList>
            <person name="Im W.T."/>
        </authorList>
    </citation>
    <scope>NUCLEOTIDE SEQUENCE [LARGE SCALE GENOMIC DNA]</scope>
    <source>
        <strain evidence="2 3">SB-02</strain>
    </source>
</reference>
<keyword evidence="3" id="KW-1185">Reference proteome</keyword>
<proteinExistence type="predicted"/>
<organism evidence="2 3">
    <name type="scientific">Phnomibacter ginsenosidimutans</name>
    <dbReference type="NCBI Taxonomy" id="2676868"/>
    <lineage>
        <taxon>Bacteria</taxon>
        <taxon>Pseudomonadati</taxon>
        <taxon>Bacteroidota</taxon>
        <taxon>Chitinophagia</taxon>
        <taxon>Chitinophagales</taxon>
        <taxon>Chitinophagaceae</taxon>
        <taxon>Phnomibacter</taxon>
    </lineage>
</organism>
<evidence type="ECO:0000313" key="3">
    <source>
        <dbReference type="Proteomes" id="UP000426027"/>
    </source>
</evidence>
<dbReference type="EMBL" id="CP046566">
    <property type="protein sequence ID" value="QGW27098.1"/>
    <property type="molecule type" value="Genomic_DNA"/>
</dbReference>
<feature type="chain" id="PRO_5026013784" evidence="1">
    <location>
        <begin position="17"/>
        <end position="352"/>
    </location>
</feature>
<gene>
    <name evidence="2" type="ORF">GLV81_02340</name>
</gene>
<name>A0A6I6GHE1_9BACT</name>
<accession>A0A6I6GHE1</accession>
<evidence type="ECO:0000256" key="1">
    <source>
        <dbReference type="SAM" id="SignalP"/>
    </source>
</evidence>
<dbReference type="RefSeq" id="WP_157476513.1">
    <property type="nucleotide sequence ID" value="NZ_CP046566.1"/>
</dbReference>